<dbReference type="RefSeq" id="WP_142526656.1">
    <property type="nucleotide sequence ID" value="NZ_CBCSJO010000002.1"/>
</dbReference>
<protein>
    <submittedName>
        <fullName evidence="2">Helix-turn-helix domain-containing protein</fullName>
    </submittedName>
</protein>
<dbReference type="Proteomes" id="UP000320300">
    <property type="component" value="Unassembled WGS sequence"/>
</dbReference>
<dbReference type="Pfam" id="PF20240">
    <property type="entry name" value="DUF6597"/>
    <property type="match status" value="1"/>
</dbReference>
<dbReference type="Gene3D" id="1.10.10.60">
    <property type="entry name" value="Homeodomain-like"/>
    <property type="match status" value="1"/>
</dbReference>
<organism evidence="2 3">
    <name type="scientific">Pedobacter westerhofensis</name>
    <dbReference type="NCBI Taxonomy" id="425512"/>
    <lineage>
        <taxon>Bacteria</taxon>
        <taxon>Pseudomonadati</taxon>
        <taxon>Bacteroidota</taxon>
        <taxon>Sphingobacteriia</taxon>
        <taxon>Sphingobacteriales</taxon>
        <taxon>Sphingobacteriaceae</taxon>
        <taxon>Pedobacter</taxon>
    </lineage>
</organism>
<feature type="domain" description="HTH araC/xylS-type" evidence="1">
    <location>
        <begin position="142"/>
        <end position="237"/>
    </location>
</feature>
<sequence>MPNTFQYTSVAPEKELSIFIESIGMFGNFSSSEKEVVVLPDGRIDLFFMFNAEGQFKVLLMGLETEPEKRIAPAGMSAYALSFTPLGMEYIMQTSIADILNSARELPDNFWGNRKEHFTDLETFKNFVMEKIGEHLPAKVDERKLKLFEMIYASNGELSVAELSGKTGWSSRQMNRYFNAKFGLSLKAYCDILRFRTSLAHIAVGKLFPELDFSDQSHFIKEIKKYSGVLPKDLSKNKDDRFVLLSLLKER</sequence>
<evidence type="ECO:0000259" key="1">
    <source>
        <dbReference type="PROSITE" id="PS01124"/>
    </source>
</evidence>
<dbReference type="SMART" id="SM00342">
    <property type="entry name" value="HTH_ARAC"/>
    <property type="match status" value="1"/>
</dbReference>
<evidence type="ECO:0000313" key="3">
    <source>
        <dbReference type="Proteomes" id="UP000320300"/>
    </source>
</evidence>
<gene>
    <name evidence="2" type="ORF">SAMN06265348_101578</name>
</gene>
<name>A0A521B082_9SPHI</name>
<dbReference type="OrthoDB" id="635259at2"/>
<dbReference type="GO" id="GO:0043565">
    <property type="term" value="F:sequence-specific DNA binding"/>
    <property type="evidence" value="ECO:0007669"/>
    <property type="project" value="InterPro"/>
</dbReference>
<reference evidence="2 3" key="1">
    <citation type="submission" date="2017-05" db="EMBL/GenBank/DDBJ databases">
        <authorList>
            <person name="Varghese N."/>
            <person name="Submissions S."/>
        </authorList>
    </citation>
    <scope>NUCLEOTIDE SEQUENCE [LARGE SCALE GENOMIC DNA]</scope>
    <source>
        <strain evidence="2 3">DSM 19036</strain>
    </source>
</reference>
<dbReference type="GO" id="GO:0003700">
    <property type="term" value="F:DNA-binding transcription factor activity"/>
    <property type="evidence" value="ECO:0007669"/>
    <property type="project" value="InterPro"/>
</dbReference>
<accession>A0A521B082</accession>
<dbReference type="PROSITE" id="PS01124">
    <property type="entry name" value="HTH_ARAC_FAMILY_2"/>
    <property type="match status" value="1"/>
</dbReference>
<proteinExistence type="predicted"/>
<dbReference type="EMBL" id="FXTN01000001">
    <property type="protein sequence ID" value="SMO40502.1"/>
    <property type="molecule type" value="Genomic_DNA"/>
</dbReference>
<dbReference type="InterPro" id="IPR018060">
    <property type="entry name" value="HTH_AraC"/>
</dbReference>
<keyword evidence="3" id="KW-1185">Reference proteome</keyword>
<dbReference type="AlphaFoldDB" id="A0A521B082"/>
<dbReference type="InterPro" id="IPR046532">
    <property type="entry name" value="DUF6597"/>
</dbReference>
<evidence type="ECO:0000313" key="2">
    <source>
        <dbReference type="EMBL" id="SMO40502.1"/>
    </source>
</evidence>